<evidence type="ECO:0000256" key="1">
    <source>
        <dbReference type="ARBA" id="ARBA00012506"/>
    </source>
</evidence>
<evidence type="ECO:0000256" key="5">
    <source>
        <dbReference type="ARBA" id="ARBA00023004"/>
    </source>
</evidence>
<dbReference type="InterPro" id="IPR003607">
    <property type="entry name" value="HD/PDEase_dom"/>
</dbReference>
<keyword evidence="5" id="KW-0408">Iron</keyword>
<dbReference type="GO" id="GO:0046872">
    <property type="term" value="F:metal ion binding"/>
    <property type="evidence" value="ECO:0007669"/>
    <property type="project" value="UniProtKB-KW"/>
</dbReference>
<dbReference type="Gene3D" id="1.10.3210.10">
    <property type="entry name" value="Hypothetical protein af1432"/>
    <property type="match status" value="1"/>
</dbReference>
<dbReference type="EC" id="3.6.1.41" evidence="1"/>
<accession>A0A1H7ZQS7</accession>
<dbReference type="SUPFAM" id="SSF109604">
    <property type="entry name" value="HD-domain/PDEase-like"/>
    <property type="match status" value="1"/>
</dbReference>
<dbReference type="PANTHER" id="PTHR35795:SF1">
    <property type="entry name" value="BIS(5'-NUCLEOSYL)-TETRAPHOSPHATASE, SYMMETRICAL"/>
    <property type="match status" value="1"/>
</dbReference>
<proteinExistence type="predicted"/>
<dbReference type="GO" id="GO:0008803">
    <property type="term" value="F:bis(5'-nucleosyl)-tetraphosphatase (symmetrical) activity"/>
    <property type="evidence" value="ECO:0007669"/>
    <property type="project" value="UniProtKB-EC"/>
</dbReference>
<dbReference type="CDD" id="cd00077">
    <property type="entry name" value="HDc"/>
    <property type="match status" value="1"/>
</dbReference>
<reference evidence="8 9" key="1">
    <citation type="submission" date="2016-10" db="EMBL/GenBank/DDBJ databases">
        <authorList>
            <person name="de Groot N.N."/>
        </authorList>
    </citation>
    <scope>NUCLEOTIDE SEQUENCE [LARGE SCALE GENOMIC DNA]</scope>
    <source>
        <strain evidence="8 9">CGMCC 1.5070</strain>
    </source>
</reference>
<dbReference type="PANTHER" id="PTHR35795">
    <property type="entry name" value="SLR1885 PROTEIN"/>
    <property type="match status" value="1"/>
</dbReference>
<comment type="catalytic activity">
    <reaction evidence="6">
        <text>P(1),P(4)-bis(5'-adenosyl) tetraphosphate + H2O = 2 ADP + 2 H(+)</text>
        <dbReference type="Rhea" id="RHEA:24252"/>
        <dbReference type="ChEBI" id="CHEBI:15377"/>
        <dbReference type="ChEBI" id="CHEBI:15378"/>
        <dbReference type="ChEBI" id="CHEBI:58141"/>
        <dbReference type="ChEBI" id="CHEBI:456216"/>
        <dbReference type="EC" id="3.6.1.41"/>
    </reaction>
</comment>
<dbReference type="InterPro" id="IPR005249">
    <property type="entry name" value="YqeK"/>
</dbReference>
<keyword evidence="3" id="KW-0547">Nucleotide-binding</keyword>
<sequence>MKYDFEQTKQLLKQRLSEKRYEHSLAVAETAVKLAQIYDENQSKAYFAGLIHDICKDEAKEEQLQRIKSSDIIWDDKALKQPLLWHAMAGSIFIQDALNVTDEDIINAVRYHTSARAGMSKLEKIVYLADLTSADREYGDVEKMRALSKASLEKAMLYAMQYIISDLVAHKSPIVNDTMEAYNEFIM</sequence>
<keyword evidence="8" id="KW-0548">Nucleotidyltransferase</keyword>
<dbReference type="InterPro" id="IPR051094">
    <property type="entry name" value="Diverse_Catalytic_Enzymes"/>
</dbReference>
<dbReference type="GO" id="GO:0000166">
    <property type="term" value="F:nucleotide binding"/>
    <property type="evidence" value="ECO:0007669"/>
    <property type="project" value="UniProtKB-KW"/>
</dbReference>
<evidence type="ECO:0000256" key="3">
    <source>
        <dbReference type="ARBA" id="ARBA00022741"/>
    </source>
</evidence>
<name>A0A1H7ZQS7_9FIRM</name>
<dbReference type="PROSITE" id="PS51831">
    <property type="entry name" value="HD"/>
    <property type="match status" value="1"/>
</dbReference>
<dbReference type="Proteomes" id="UP000199158">
    <property type="component" value="Unassembled WGS sequence"/>
</dbReference>
<dbReference type="Pfam" id="PF01966">
    <property type="entry name" value="HD"/>
    <property type="match status" value="1"/>
</dbReference>
<evidence type="ECO:0000256" key="6">
    <source>
        <dbReference type="ARBA" id="ARBA00049417"/>
    </source>
</evidence>
<gene>
    <name evidence="8" type="ORF">SAMN05216180_0823</name>
</gene>
<dbReference type="InterPro" id="IPR006674">
    <property type="entry name" value="HD_domain"/>
</dbReference>
<dbReference type="EMBL" id="FOCG01000001">
    <property type="protein sequence ID" value="SEM60643.1"/>
    <property type="molecule type" value="Genomic_DNA"/>
</dbReference>
<dbReference type="STRING" id="474960.SAMN05216180_0823"/>
<keyword evidence="8" id="KW-0808">Transferase</keyword>
<dbReference type="AlphaFoldDB" id="A0A1H7ZQS7"/>
<evidence type="ECO:0000313" key="8">
    <source>
        <dbReference type="EMBL" id="SEM60643.1"/>
    </source>
</evidence>
<keyword evidence="4" id="KW-0378">Hydrolase</keyword>
<dbReference type="SMART" id="SM00471">
    <property type="entry name" value="HDc"/>
    <property type="match status" value="1"/>
</dbReference>
<evidence type="ECO:0000256" key="4">
    <source>
        <dbReference type="ARBA" id="ARBA00022801"/>
    </source>
</evidence>
<feature type="domain" description="HD" evidence="7">
    <location>
        <begin position="20"/>
        <end position="135"/>
    </location>
</feature>
<protein>
    <recommendedName>
        <fullName evidence="1">bis(5'-nucleosyl)-tetraphosphatase (symmetrical)</fullName>
        <ecNumber evidence="1">3.6.1.41</ecNumber>
    </recommendedName>
</protein>
<evidence type="ECO:0000313" key="9">
    <source>
        <dbReference type="Proteomes" id="UP000199158"/>
    </source>
</evidence>
<keyword evidence="9" id="KW-1185">Reference proteome</keyword>
<dbReference type="GO" id="GO:0016779">
    <property type="term" value="F:nucleotidyltransferase activity"/>
    <property type="evidence" value="ECO:0007669"/>
    <property type="project" value="UniProtKB-KW"/>
</dbReference>
<dbReference type="NCBIfam" id="TIGR00488">
    <property type="entry name" value="bis(5'-nucleosyl)-tetraphosphatase (symmetrical) YqeK"/>
    <property type="match status" value="1"/>
</dbReference>
<organism evidence="8 9">
    <name type="scientific">Hydrogenoanaerobacterium saccharovorans</name>
    <dbReference type="NCBI Taxonomy" id="474960"/>
    <lineage>
        <taxon>Bacteria</taxon>
        <taxon>Bacillati</taxon>
        <taxon>Bacillota</taxon>
        <taxon>Clostridia</taxon>
        <taxon>Eubacteriales</taxon>
        <taxon>Oscillospiraceae</taxon>
        <taxon>Hydrogenoanaerobacterium</taxon>
    </lineage>
</organism>
<evidence type="ECO:0000256" key="2">
    <source>
        <dbReference type="ARBA" id="ARBA00022723"/>
    </source>
</evidence>
<keyword evidence="2" id="KW-0479">Metal-binding</keyword>
<evidence type="ECO:0000259" key="7">
    <source>
        <dbReference type="PROSITE" id="PS51831"/>
    </source>
</evidence>